<dbReference type="InParanoid" id="A0A7J7DSX6"/>
<feature type="compositionally biased region" description="Polar residues" evidence="1">
    <location>
        <begin position="1"/>
        <end position="13"/>
    </location>
</feature>
<evidence type="ECO:0000313" key="2">
    <source>
        <dbReference type="EMBL" id="KAF5749403.1"/>
    </source>
</evidence>
<proteinExistence type="predicted"/>
<feature type="region of interest" description="Disordered" evidence="1">
    <location>
        <begin position="1"/>
        <end position="38"/>
    </location>
</feature>
<keyword evidence="3" id="KW-1185">Reference proteome</keyword>
<accession>A0A7J7DSX6</accession>
<feature type="region of interest" description="Disordered" evidence="1">
    <location>
        <begin position="142"/>
        <end position="161"/>
    </location>
</feature>
<sequence length="175" mass="19493">MSKNGTGETSGVVQPQPQPQEQRKSTREREAGDRVYTLETRPEMVASVLDRVLEARETQRLSKSSARTYMRATVGSLQEEIQFTEEMPGAVSVQGTEDPEFETFYTKNILLNEGIRAWMAAQDQPHENLIFPEEEYLRQKKAAKGKGALSSKSPEVKINGAGTLKPKAAFSPFLS</sequence>
<dbReference type="AlphaFoldDB" id="A0A7J7DSX6"/>
<dbReference type="GO" id="GO:0009772">
    <property type="term" value="P:photosynthetic electron transport in photosystem II"/>
    <property type="evidence" value="ECO:0007669"/>
    <property type="project" value="InterPro"/>
</dbReference>
<gene>
    <name evidence="2" type="ORF">HS088_TW04G01372</name>
</gene>
<feature type="compositionally biased region" description="Basic and acidic residues" evidence="1">
    <location>
        <begin position="21"/>
        <end position="33"/>
    </location>
</feature>
<organism evidence="2 3">
    <name type="scientific">Tripterygium wilfordii</name>
    <name type="common">Thunder God vine</name>
    <dbReference type="NCBI Taxonomy" id="458696"/>
    <lineage>
        <taxon>Eukaryota</taxon>
        <taxon>Viridiplantae</taxon>
        <taxon>Streptophyta</taxon>
        <taxon>Embryophyta</taxon>
        <taxon>Tracheophyta</taxon>
        <taxon>Spermatophyta</taxon>
        <taxon>Magnoliopsida</taxon>
        <taxon>eudicotyledons</taxon>
        <taxon>Gunneridae</taxon>
        <taxon>Pentapetalae</taxon>
        <taxon>rosids</taxon>
        <taxon>fabids</taxon>
        <taxon>Celastrales</taxon>
        <taxon>Celastraceae</taxon>
        <taxon>Tripterygium</taxon>
    </lineage>
</organism>
<protein>
    <submittedName>
        <fullName evidence="2">Photosystem II D2 protein</fullName>
    </submittedName>
</protein>
<reference evidence="2 3" key="1">
    <citation type="journal article" date="2020" name="Nat. Commun.">
        <title>Genome of Tripterygium wilfordii and identification of cytochrome P450 involved in triptolide biosynthesis.</title>
        <authorList>
            <person name="Tu L."/>
            <person name="Su P."/>
            <person name="Zhang Z."/>
            <person name="Gao L."/>
            <person name="Wang J."/>
            <person name="Hu T."/>
            <person name="Zhou J."/>
            <person name="Zhang Y."/>
            <person name="Zhao Y."/>
            <person name="Liu Y."/>
            <person name="Song Y."/>
            <person name="Tong Y."/>
            <person name="Lu Y."/>
            <person name="Yang J."/>
            <person name="Xu C."/>
            <person name="Jia M."/>
            <person name="Peters R.J."/>
            <person name="Huang L."/>
            <person name="Gao W."/>
        </authorList>
    </citation>
    <scope>NUCLEOTIDE SEQUENCE [LARGE SCALE GENOMIC DNA]</scope>
    <source>
        <strain evidence="3">cv. XIE 37</strain>
        <tissue evidence="2">Leaf</tissue>
    </source>
</reference>
<evidence type="ECO:0000256" key="1">
    <source>
        <dbReference type="SAM" id="MobiDB-lite"/>
    </source>
</evidence>
<dbReference type="InterPro" id="IPR036854">
    <property type="entry name" value="Photo_II_D1/D2_sf"/>
</dbReference>
<evidence type="ECO:0000313" key="3">
    <source>
        <dbReference type="Proteomes" id="UP000593562"/>
    </source>
</evidence>
<dbReference type="EMBL" id="JAAARO010000004">
    <property type="protein sequence ID" value="KAF5749403.1"/>
    <property type="molecule type" value="Genomic_DNA"/>
</dbReference>
<dbReference type="Proteomes" id="UP000593562">
    <property type="component" value="Unassembled WGS sequence"/>
</dbReference>
<name>A0A7J7DSX6_TRIWF</name>
<comment type="caution">
    <text evidence="2">The sequence shown here is derived from an EMBL/GenBank/DDBJ whole genome shotgun (WGS) entry which is preliminary data.</text>
</comment>
<dbReference type="SUPFAM" id="SSF81483">
    <property type="entry name" value="Bacterial photosystem II reaction centre, L and M subunits"/>
    <property type="match status" value="1"/>
</dbReference>